<dbReference type="PANTHER" id="PTHR20858">
    <property type="entry name" value="PHOSPHOMETHYLPYRIMIDINE KINASE"/>
    <property type="match status" value="1"/>
</dbReference>
<evidence type="ECO:0000256" key="4">
    <source>
        <dbReference type="ARBA" id="ARBA00004769"/>
    </source>
</evidence>
<reference evidence="7 8" key="1">
    <citation type="submission" date="2020-03" db="EMBL/GenBank/DDBJ databases">
        <title>WGS of the type strain of Planosporangium spp.</title>
        <authorList>
            <person name="Thawai C."/>
        </authorList>
    </citation>
    <scope>NUCLEOTIDE SEQUENCE [LARGE SCALE GENOMIC DNA]</scope>
    <source>
        <strain evidence="7 8">TBRC 5610</strain>
    </source>
</reference>
<keyword evidence="5" id="KW-0784">Thiamine biosynthesis</keyword>
<accession>A0ABX0XUR6</accession>
<dbReference type="PANTHER" id="PTHR20858:SF17">
    <property type="entry name" value="HYDROXYMETHYLPYRIMIDINE_PHOSPHOMETHYLPYRIMIDINE KINASE THI20-RELATED"/>
    <property type="match status" value="1"/>
</dbReference>
<dbReference type="GO" id="GO:0008972">
    <property type="term" value="F:phosphomethylpyrimidine kinase activity"/>
    <property type="evidence" value="ECO:0007669"/>
    <property type="project" value="UniProtKB-EC"/>
</dbReference>
<evidence type="ECO:0000256" key="5">
    <source>
        <dbReference type="ARBA" id="ARBA00022977"/>
    </source>
</evidence>
<evidence type="ECO:0000256" key="3">
    <source>
        <dbReference type="ARBA" id="ARBA00003848"/>
    </source>
</evidence>
<evidence type="ECO:0000313" key="8">
    <source>
        <dbReference type="Proteomes" id="UP000722989"/>
    </source>
</evidence>
<protein>
    <submittedName>
        <fullName evidence="7">Bifunctional hydroxymethylpyrimidine kinase/phosphomethylpyrimidine kinase</fullName>
        <ecNumber evidence="7">2.7.1.49</ecNumber>
        <ecNumber evidence="7">2.7.4.7</ecNumber>
    </submittedName>
</protein>
<sequence length="262" mass="27153">MNPPVTLTIAGSDSGGGAGIQADLKTFAMHGVFGTSAITALTAQNTAKVRAVRPVEPDFVAEQLSAVLDDLPVAAVKTGMLATAGNVHVVARWARRLPRLVVDPVLVSSSGDELFDGAARRAYLEELFPLATVVTPNAREAGVLTGRRVTGVDDAIAAARQLGGTGPAWVVVKGGHLDGGADAVDVVWHDDRVELLRTPWIDTANNHGTGCTFAAATAARLARGDDVRTALEGAKSYVHRALSGSATWRLGAGHGPLSWEAV</sequence>
<proteinExistence type="predicted"/>
<name>A0ABX0XUR6_9ACTN</name>
<dbReference type="NCBIfam" id="TIGR00097">
    <property type="entry name" value="HMP-P_kinase"/>
    <property type="match status" value="1"/>
</dbReference>
<dbReference type="RefSeq" id="WP_167924662.1">
    <property type="nucleotide sequence ID" value="NZ_JAATVY010000004.1"/>
</dbReference>
<dbReference type="Pfam" id="PF08543">
    <property type="entry name" value="Phos_pyr_kin"/>
    <property type="match status" value="1"/>
</dbReference>
<comment type="catalytic activity">
    <reaction evidence="1">
        <text>4-amino-5-hydroxymethyl-2-methylpyrimidine + ATP = 4-amino-2-methyl-5-(phosphooxymethyl)pyrimidine + ADP + H(+)</text>
        <dbReference type="Rhea" id="RHEA:23096"/>
        <dbReference type="ChEBI" id="CHEBI:15378"/>
        <dbReference type="ChEBI" id="CHEBI:16892"/>
        <dbReference type="ChEBI" id="CHEBI:30616"/>
        <dbReference type="ChEBI" id="CHEBI:58354"/>
        <dbReference type="ChEBI" id="CHEBI:456216"/>
        <dbReference type="EC" id="2.7.1.49"/>
    </reaction>
</comment>
<comment type="pathway">
    <text evidence="4">Cofactor biosynthesis; thiamine diphosphate biosynthesis; 4-amino-2-methyl-5-diphosphomethylpyrimidine from 5-amino-1-(5-phospho-D-ribosyl)imidazole: step 3/3.</text>
</comment>
<dbReference type="EMBL" id="JAATVY010000004">
    <property type="protein sequence ID" value="NJC69771.1"/>
    <property type="molecule type" value="Genomic_DNA"/>
</dbReference>
<dbReference type="Proteomes" id="UP000722989">
    <property type="component" value="Unassembled WGS sequence"/>
</dbReference>
<keyword evidence="7" id="KW-0418">Kinase</keyword>
<gene>
    <name evidence="7" type="primary">thiD</name>
    <name evidence="7" type="ORF">HC031_08565</name>
</gene>
<keyword evidence="7" id="KW-0808">Transferase</keyword>
<evidence type="ECO:0000256" key="2">
    <source>
        <dbReference type="ARBA" id="ARBA00000565"/>
    </source>
</evidence>
<comment type="catalytic activity">
    <reaction evidence="2">
        <text>4-amino-2-methyl-5-(phosphooxymethyl)pyrimidine + ATP = 4-amino-2-methyl-5-(diphosphooxymethyl)pyrimidine + ADP</text>
        <dbReference type="Rhea" id="RHEA:19893"/>
        <dbReference type="ChEBI" id="CHEBI:30616"/>
        <dbReference type="ChEBI" id="CHEBI:57841"/>
        <dbReference type="ChEBI" id="CHEBI:58354"/>
        <dbReference type="ChEBI" id="CHEBI:456216"/>
        <dbReference type="EC" id="2.7.4.7"/>
    </reaction>
</comment>
<comment type="function">
    <text evidence="3">Catalyzes the phosphorylation of hydroxymethylpyrimidine phosphate (HMP-P) to HMP-PP, and of HMP to HMP-P.</text>
</comment>
<evidence type="ECO:0000313" key="7">
    <source>
        <dbReference type="EMBL" id="NJC69771.1"/>
    </source>
</evidence>
<evidence type="ECO:0000259" key="6">
    <source>
        <dbReference type="Pfam" id="PF08543"/>
    </source>
</evidence>
<dbReference type="EC" id="2.7.1.49" evidence="7"/>
<dbReference type="InterPro" id="IPR029056">
    <property type="entry name" value="Ribokinase-like"/>
</dbReference>
<dbReference type="InterPro" id="IPR013749">
    <property type="entry name" value="PM/HMP-P_kinase-1"/>
</dbReference>
<comment type="caution">
    <text evidence="7">The sequence shown here is derived from an EMBL/GenBank/DDBJ whole genome shotgun (WGS) entry which is preliminary data.</text>
</comment>
<dbReference type="InterPro" id="IPR004399">
    <property type="entry name" value="HMP/HMP-P_kinase_dom"/>
</dbReference>
<dbReference type="CDD" id="cd01169">
    <property type="entry name" value="HMPP_kinase"/>
    <property type="match status" value="1"/>
</dbReference>
<dbReference type="SUPFAM" id="SSF53613">
    <property type="entry name" value="Ribokinase-like"/>
    <property type="match status" value="1"/>
</dbReference>
<dbReference type="EC" id="2.7.4.7" evidence="7"/>
<dbReference type="Gene3D" id="3.40.1190.20">
    <property type="match status" value="1"/>
</dbReference>
<keyword evidence="8" id="KW-1185">Reference proteome</keyword>
<evidence type="ECO:0000256" key="1">
    <source>
        <dbReference type="ARBA" id="ARBA00000151"/>
    </source>
</evidence>
<dbReference type="GO" id="GO:0008902">
    <property type="term" value="F:hydroxymethylpyrimidine kinase activity"/>
    <property type="evidence" value="ECO:0007669"/>
    <property type="project" value="UniProtKB-EC"/>
</dbReference>
<feature type="domain" description="Pyridoxamine kinase/Phosphomethylpyrimidine kinase" evidence="6">
    <location>
        <begin position="13"/>
        <end position="257"/>
    </location>
</feature>
<organism evidence="7 8">
    <name type="scientific">Planosporangium thailandense</name>
    <dbReference type="NCBI Taxonomy" id="765197"/>
    <lineage>
        <taxon>Bacteria</taxon>
        <taxon>Bacillati</taxon>
        <taxon>Actinomycetota</taxon>
        <taxon>Actinomycetes</taxon>
        <taxon>Micromonosporales</taxon>
        <taxon>Micromonosporaceae</taxon>
        <taxon>Planosporangium</taxon>
    </lineage>
</organism>